<keyword evidence="2" id="KW-0378">Hydrolase</keyword>
<dbReference type="CDD" id="cd17909">
    <property type="entry name" value="CheC_ClassI"/>
    <property type="match status" value="1"/>
</dbReference>
<evidence type="ECO:0000313" key="4">
    <source>
        <dbReference type="EMBL" id="SDN19533.1"/>
    </source>
</evidence>
<dbReference type="PANTHER" id="PTHR43693:SF1">
    <property type="entry name" value="PROTEIN PHOSPHATASE CHEZ"/>
    <property type="match status" value="1"/>
</dbReference>
<evidence type="ECO:0000256" key="2">
    <source>
        <dbReference type="ARBA" id="ARBA00022801"/>
    </source>
</evidence>
<accession>A0A1G9ZGD4</accession>
<keyword evidence="5" id="KW-1185">Reference proteome</keyword>
<sequence length="207" mass="22718">MPQFQYDQLNDMHIDVLRELGNIGAGNAATALSTMLMQSVQMSVPKVKVLNFQDLTNILGGPENIVVGILTHLHDDIQGMIMFILEQKFAHVVVNILLNKEINDYTQMTEVDYSALNEIGNIMAGSYVNAISSLTGLKINIMVPSITIDMAGAILSVPAIELGMSGDKVLYIEEDFIGSSESVRSCMLLIPEMDSLKLIMERLGIEI</sequence>
<dbReference type="Gene3D" id="3.40.1550.10">
    <property type="entry name" value="CheC-like"/>
    <property type="match status" value="1"/>
</dbReference>
<dbReference type="InterPro" id="IPR050992">
    <property type="entry name" value="CheZ_family_phosphatases"/>
</dbReference>
<dbReference type="GO" id="GO:0006935">
    <property type="term" value="P:chemotaxis"/>
    <property type="evidence" value="ECO:0007669"/>
    <property type="project" value="UniProtKB-KW"/>
</dbReference>
<dbReference type="Pfam" id="PF04509">
    <property type="entry name" value="CheC"/>
    <property type="match status" value="2"/>
</dbReference>
<evidence type="ECO:0000313" key="5">
    <source>
        <dbReference type="Proteomes" id="UP000199182"/>
    </source>
</evidence>
<evidence type="ECO:0000256" key="1">
    <source>
        <dbReference type="ARBA" id="ARBA00022500"/>
    </source>
</evidence>
<dbReference type="AlphaFoldDB" id="A0A1G9ZGD4"/>
<proteinExistence type="predicted"/>
<dbReference type="EMBL" id="FNID01000013">
    <property type="protein sequence ID" value="SDN19533.1"/>
    <property type="molecule type" value="Genomic_DNA"/>
</dbReference>
<dbReference type="GO" id="GO:0016787">
    <property type="term" value="F:hydrolase activity"/>
    <property type="evidence" value="ECO:0007669"/>
    <property type="project" value="UniProtKB-KW"/>
</dbReference>
<organism evidence="4 5">
    <name type="scientific">Acetanaerobacterium elongatum</name>
    <dbReference type="NCBI Taxonomy" id="258515"/>
    <lineage>
        <taxon>Bacteria</taxon>
        <taxon>Bacillati</taxon>
        <taxon>Bacillota</taxon>
        <taxon>Clostridia</taxon>
        <taxon>Eubacteriales</taxon>
        <taxon>Oscillospiraceae</taxon>
        <taxon>Acetanaerobacterium</taxon>
    </lineage>
</organism>
<feature type="domain" description="CheC-like protein" evidence="3">
    <location>
        <begin position="114"/>
        <end position="147"/>
    </location>
</feature>
<name>A0A1G9ZGD4_9FIRM</name>
<feature type="domain" description="CheC-like protein" evidence="3">
    <location>
        <begin position="12"/>
        <end position="48"/>
    </location>
</feature>
<dbReference type="Proteomes" id="UP000199182">
    <property type="component" value="Unassembled WGS sequence"/>
</dbReference>
<keyword evidence="1" id="KW-0145">Chemotaxis</keyword>
<dbReference type="OrthoDB" id="9812187at2"/>
<protein>
    <submittedName>
        <fullName evidence="4">Chemotaxis protein CheC</fullName>
    </submittedName>
</protein>
<evidence type="ECO:0000259" key="3">
    <source>
        <dbReference type="Pfam" id="PF04509"/>
    </source>
</evidence>
<reference evidence="4 5" key="1">
    <citation type="submission" date="2016-10" db="EMBL/GenBank/DDBJ databases">
        <authorList>
            <person name="de Groot N.N."/>
        </authorList>
    </citation>
    <scope>NUCLEOTIDE SEQUENCE [LARGE SCALE GENOMIC DNA]</scope>
    <source>
        <strain evidence="4 5">CGMCC 1.5012</strain>
    </source>
</reference>
<dbReference type="RefSeq" id="WP_092639637.1">
    <property type="nucleotide sequence ID" value="NZ_FNID01000013.1"/>
</dbReference>
<dbReference type="PANTHER" id="PTHR43693">
    <property type="entry name" value="PROTEIN PHOSPHATASE CHEZ"/>
    <property type="match status" value="1"/>
</dbReference>
<dbReference type="STRING" id="258515.SAMN05192585_11333"/>
<dbReference type="InterPro" id="IPR028976">
    <property type="entry name" value="CheC-like_sf"/>
</dbReference>
<dbReference type="InterPro" id="IPR007597">
    <property type="entry name" value="CheC"/>
</dbReference>
<dbReference type="SUPFAM" id="SSF103039">
    <property type="entry name" value="CheC-like"/>
    <property type="match status" value="1"/>
</dbReference>
<gene>
    <name evidence="4" type="ORF">SAMN05192585_11333</name>
</gene>